<dbReference type="PANTHER" id="PTHR46328">
    <property type="entry name" value="FAR-RED IMPAIRED RESPONSIVE (FAR1) FAMILY PROTEIN-RELATED"/>
    <property type="match status" value="1"/>
</dbReference>
<feature type="compositionally biased region" description="Basic residues" evidence="1">
    <location>
        <begin position="314"/>
        <end position="326"/>
    </location>
</feature>
<gene>
    <name evidence="3" type="ORF">CMV_028184</name>
</gene>
<dbReference type="PANTHER" id="PTHR46328:SF43">
    <property type="entry name" value="FAR1 DOMAIN-CONTAINING PROTEIN"/>
    <property type="match status" value="1"/>
</dbReference>
<dbReference type="InterPro" id="IPR004330">
    <property type="entry name" value="FAR1_DNA_bnd_dom"/>
</dbReference>
<reference evidence="3" key="1">
    <citation type="submission" date="2020-03" db="EMBL/GenBank/DDBJ databases">
        <title>Castanea mollissima Vanexum genome sequencing.</title>
        <authorList>
            <person name="Staton M."/>
        </authorList>
    </citation>
    <scope>NUCLEOTIDE SEQUENCE</scope>
    <source>
        <tissue evidence="3">Leaf</tissue>
    </source>
</reference>
<dbReference type="AlphaFoldDB" id="A0A8J4Q5F4"/>
<keyword evidence="4" id="KW-1185">Reference proteome</keyword>
<evidence type="ECO:0000313" key="3">
    <source>
        <dbReference type="EMBL" id="KAF3945435.1"/>
    </source>
</evidence>
<feature type="region of interest" description="Disordered" evidence="1">
    <location>
        <begin position="308"/>
        <end position="333"/>
    </location>
</feature>
<proteinExistence type="predicted"/>
<accession>A0A8J4Q5F4</accession>
<protein>
    <recommendedName>
        <fullName evidence="2">FAR1 domain-containing protein</fullName>
    </recommendedName>
</protein>
<dbReference type="OrthoDB" id="742364at2759"/>
<dbReference type="EMBL" id="JRKL02012450">
    <property type="protein sequence ID" value="KAF3945435.1"/>
    <property type="molecule type" value="Genomic_DNA"/>
</dbReference>
<evidence type="ECO:0000313" key="4">
    <source>
        <dbReference type="Proteomes" id="UP000737018"/>
    </source>
</evidence>
<evidence type="ECO:0000256" key="1">
    <source>
        <dbReference type="SAM" id="MobiDB-lite"/>
    </source>
</evidence>
<organism evidence="3 4">
    <name type="scientific">Castanea mollissima</name>
    <name type="common">Chinese chestnut</name>
    <dbReference type="NCBI Taxonomy" id="60419"/>
    <lineage>
        <taxon>Eukaryota</taxon>
        <taxon>Viridiplantae</taxon>
        <taxon>Streptophyta</taxon>
        <taxon>Embryophyta</taxon>
        <taxon>Tracheophyta</taxon>
        <taxon>Spermatophyta</taxon>
        <taxon>Magnoliopsida</taxon>
        <taxon>eudicotyledons</taxon>
        <taxon>Gunneridae</taxon>
        <taxon>Pentapetalae</taxon>
        <taxon>rosids</taxon>
        <taxon>fabids</taxon>
        <taxon>Fagales</taxon>
        <taxon>Fagaceae</taxon>
        <taxon>Castanea</taxon>
    </lineage>
</organism>
<evidence type="ECO:0000259" key="2">
    <source>
        <dbReference type="Pfam" id="PF03101"/>
    </source>
</evidence>
<feature type="domain" description="FAR1" evidence="2">
    <location>
        <begin position="97"/>
        <end position="182"/>
    </location>
</feature>
<dbReference type="Proteomes" id="UP000737018">
    <property type="component" value="Unassembled WGS sequence"/>
</dbReference>
<comment type="caution">
    <text evidence="3">The sequence shown here is derived from an EMBL/GenBank/DDBJ whole genome shotgun (WGS) entry which is preliminary data.</text>
</comment>
<name>A0A8J4Q5F4_9ROSI</name>
<sequence>MEIDLELPSSEHEKLDIGSNTNIDDVDSADRMYVEEDDVNSPTTSEHVEEVFGPNANVSTVQNEVDVNAVGLNGVNKGVTCEPHNGLEFETKEAAYSFYREYARSVGFGITIKASRRSKKSGKFIDIKIACSRFGSKRVSSSTVQPRPCLKTDCKAGMHMKRTPEEKWVVHSFIKEHNHDICPLDFYNSIRGHNKQPGIVACQKKGLQLALDEGDVQRWTKDAKVRQPTSQISNGLHYRVLRFNDLCKRAMRLVEEGSLSEETYSIAFQALEEVLKHCVGVNNSVRSVLEPNTLAIHGFLDIEEENQNNSMAKSSKKKKTFKKRKGRSEPDGVTIGIQESCQQMEQMSSRAHNLDNCYVPQQDMQGVELSSRAPAFDEYFDAHQNINSVGQLNSNSPIHDDYFSNQQGLQGLGQLHSLATRVGQYGTQQSMQGLLQAQLSFKAPVIHGCFDIQDNLQDMLQSMASSQFHNIATKHLPSKHLSRQLER</sequence>
<dbReference type="Pfam" id="PF03101">
    <property type="entry name" value="FAR1"/>
    <property type="match status" value="1"/>
</dbReference>